<evidence type="ECO:0000256" key="1">
    <source>
        <dbReference type="ARBA" id="ARBA00004123"/>
    </source>
</evidence>
<dbReference type="InterPro" id="IPR036770">
    <property type="entry name" value="Ankyrin_rpt-contain_sf"/>
</dbReference>
<dbReference type="CDD" id="cd00102">
    <property type="entry name" value="IPT"/>
    <property type="match status" value="1"/>
</dbReference>
<dbReference type="SMART" id="SM00015">
    <property type="entry name" value="IQ"/>
    <property type="match status" value="3"/>
</dbReference>
<dbReference type="Gene3D" id="2.60.40.10">
    <property type="entry name" value="Immunoglobulins"/>
    <property type="match status" value="1"/>
</dbReference>
<evidence type="ECO:0000256" key="7">
    <source>
        <dbReference type="ARBA" id="ARBA00023043"/>
    </source>
</evidence>
<dbReference type="PANTHER" id="PTHR23335:SF1">
    <property type="entry name" value="CALMODULIN-BINDING TRANSCRIPTION ACTIVATOR, ISOFORM F"/>
    <property type="match status" value="1"/>
</dbReference>
<keyword evidence="8" id="KW-0238">DNA-binding</keyword>
<dbReference type="PROSITE" id="PS50096">
    <property type="entry name" value="IQ"/>
    <property type="match status" value="3"/>
</dbReference>
<name>A0A0K9NQ99_ZOSMR</name>
<dbReference type="Pfam" id="PF00612">
    <property type="entry name" value="IQ"/>
    <property type="match status" value="2"/>
</dbReference>
<comment type="caution">
    <text evidence="14">The sequence shown here is derived from an EMBL/GenBank/DDBJ whole genome shotgun (WGS) entry which is preliminary data.</text>
</comment>
<evidence type="ECO:0000256" key="12">
    <source>
        <dbReference type="PROSITE-ProRule" id="PRU00023"/>
    </source>
</evidence>
<evidence type="ECO:0000256" key="6">
    <source>
        <dbReference type="ARBA" id="ARBA00023015"/>
    </source>
</evidence>
<keyword evidence="6" id="KW-0805">Transcription regulation</keyword>
<keyword evidence="7 12" id="KW-0040">ANK repeat</keyword>
<dbReference type="FunFam" id="1.20.5.190:FF:000003">
    <property type="entry name" value="Calmodulin-binding transcription activator 2"/>
    <property type="match status" value="1"/>
</dbReference>
<comment type="similarity">
    <text evidence="2">Belongs to the CAMTA family.</text>
</comment>
<evidence type="ECO:0000256" key="3">
    <source>
        <dbReference type="ARBA" id="ARBA00022737"/>
    </source>
</evidence>
<dbReference type="GO" id="GO:0006357">
    <property type="term" value="P:regulation of transcription by RNA polymerase II"/>
    <property type="evidence" value="ECO:0000318"/>
    <property type="project" value="GO_Central"/>
</dbReference>
<evidence type="ECO:0000256" key="10">
    <source>
        <dbReference type="ARBA" id="ARBA00023163"/>
    </source>
</evidence>
<evidence type="ECO:0000256" key="9">
    <source>
        <dbReference type="ARBA" id="ARBA00023159"/>
    </source>
</evidence>
<dbReference type="GO" id="GO:0005634">
    <property type="term" value="C:nucleus"/>
    <property type="evidence" value="ECO:0000318"/>
    <property type="project" value="GO_Central"/>
</dbReference>
<evidence type="ECO:0000256" key="8">
    <source>
        <dbReference type="ARBA" id="ARBA00023125"/>
    </source>
</evidence>
<dbReference type="GO" id="GO:0003712">
    <property type="term" value="F:transcription coregulator activity"/>
    <property type="evidence" value="ECO:0000318"/>
    <property type="project" value="GO_Central"/>
</dbReference>
<dbReference type="InterPro" id="IPR000048">
    <property type="entry name" value="IQ_motif_EF-hand-BS"/>
</dbReference>
<dbReference type="Pfam" id="PF03859">
    <property type="entry name" value="CG-1"/>
    <property type="match status" value="1"/>
</dbReference>
<dbReference type="Proteomes" id="UP000036987">
    <property type="component" value="Unassembled WGS sequence"/>
</dbReference>
<keyword evidence="15" id="KW-1185">Reference proteome</keyword>
<dbReference type="Pfam" id="PF12796">
    <property type="entry name" value="Ank_2"/>
    <property type="match status" value="1"/>
</dbReference>
<dbReference type="SMART" id="SM00248">
    <property type="entry name" value="ANK"/>
    <property type="match status" value="1"/>
</dbReference>
<keyword evidence="4" id="KW-0106">Calcium</keyword>
<dbReference type="OrthoDB" id="407555at2759"/>
<dbReference type="PANTHER" id="PTHR23335">
    <property type="entry name" value="CALMODULIN-BINDING TRANSCRIPTION ACTIVATOR CAMTA"/>
    <property type="match status" value="1"/>
</dbReference>
<evidence type="ECO:0000256" key="4">
    <source>
        <dbReference type="ARBA" id="ARBA00022837"/>
    </source>
</evidence>
<evidence type="ECO:0000256" key="2">
    <source>
        <dbReference type="ARBA" id="ARBA00008267"/>
    </source>
</evidence>
<keyword evidence="3" id="KW-0677">Repeat</keyword>
<dbReference type="SUPFAM" id="SSF48403">
    <property type="entry name" value="Ankyrin repeat"/>
    <property type="match status" value="1"/>
</dbReference>
<evidence type="ECO:0000256" key="5">
    <source>
        <dbReference type="ARBA" id="ARBA00022860"/>
    </source>
</evidence>
<accession>A0A0K9NQ99</accession>
<feature type="repeat" description="ANK" evidence="12">
    <location>
        <begin position="580"/>
        <end position="612"/>
    </location>
</feature>
<sequence>MDIDKLKNEAHIRWLKPREIFFILRNHDKYTVSETVPKTPPSGSLLLFNRRVLKYFRKDGYTWQKKKDGRSGEGHERLKVDSVDTINCYYAHGEENANFHKRIYWMLDQAYEHIVLVHYREIFEVRSGSSQTPLNSSVSLSYSISLNNTQNTGLTAGISEVCMPRDLIKVGSGNVEVSSKLLVENHSSDWSANSTNSSQRNLDAEIRKLKSQLSLDDDDEVDQSYSQGAQCATPDHYHQFDDDIQYGKSMTAGDPKYAQKNNYNHTSGDEFTVNTHNHGNDTLSFPSEIEFQGLTKQLEMLNNQPEIIQSYQYPLESFEQQFSEAGNLPFYSNVESKTGEFFSGQNMVDKYQFSIHEVSPEWAYSSESTKVIVTGDFPSLSLEGPWAVMFGNTLVPAEIIQEGVLRCQSPNHAAGKVRLYITMRNGQPCSQIKQFEYRDKVGSDFGTNSPERCLGFNSKELVHLLRFSRCLLFTSDDNVESESDPSRILTLRNEEWDQIIETSLFGNENPKDTLNWLLEQLLKDRLHLLLSSRYQKDESTCCSLSKKERGMIHLISGLGYEWGLKPLLHCGVGINFRDINGWTALHWAALFGREKMVAALLASGASPGAVTDPTSQDPLGKTAAMIAESNGYRGLAGYLSEISLTSHLSSIDKEECEAYLESADPRIGSLLDRKRQINLSSSEEERLSLEDTLAAARNATQAAARIQAVFRAHSFQKKQQKNSNNASCDNYSLIPEDIVGISAASRFHDQKSHGAALCIQKKMRGWKGRKGFLILRKNAVKIQAHVRGHQVRKKYIDILWTVGVAEKAILRWRRKGCGLRGFHHESDAMDDTEQDDDEDDDILKAFRKIKVDETIKSAVSRVMSMLDFPEAQTQYRRVFDNYLQFKSGPVVSDEATAPECSTLLSSQSSFMSMFEDWLNME</sequence>
<dbReference type="SUPFAM" id="SSF81296">
    <property type="entry name" value="E set domains"/>
    <property type="match status" value="1"/>
</dbReference>
<dbReference type="PROSITE" id="PS50088">
    <property type="entry name" value="ANK_REPEAT"/>
    <property type="match status" value="1"/>
</dbReference>
<dbReference type="Gene3D" id="1.20.5.190">
    <property type="match status" value="1"/>
</dbReference>
<evidence type="ECO:0000313" key="14">
    <source>
        <dbReference type="EMBL" id="KMZ58120.1"/>
    </source>
</evidence>
<proteinExistence type="inferred from homology"/>
<dbReference type="InterPro" id="IPR027417">
    <property type="entry name" value="P-loop_NTPase"/>
</dbReference>
<evidence type="ECO:0000313" key="15">
    <source>
        <dbReference type="Proteomes" id="UP000036987"/>
    </source>
</evidence>
<feature type="domain" description="CG-1" evidence="13">
    <location>
        <begin position="3"/>
        <end position="128"/>
    </location>
</feature>
<evidence type="ECO:0000259" key="13">
    <source>
        <dbReference type="PROSITE" id="PS51437"/>
    </source>
</evidence>
<dbReference type="GO" id="GO:0003690">
    <property type="term" value="F:double-stranded DNA binding"/>
    <property type="evidence" value="ECO:0000318"/>
    <property type="project" value="GO_Central"/>
</dbReference>
<dbReference type="Gene3D" id="1.25.40.20">
    <property type="entry name" value="Ankyrin repeat-containing domain"/>
    <property type="match status" value="1"/>
</dbReference>
<keyword evidence="11" id="KW-0539">Nucleus</keyword>
<keyword evidence="5" id="KW-0112">Calmodulin-binding</keyword>
<comment type="subcellular location">
    <subcellularLocation>
        <location evidence="1">Nucleus</location>
    </subcellularLocation>
</comment>
<gene>
    <name evidence="14" type="ORF">ZOSMA_7G01510</name>
</gene>
<dbReference type="PROSITE" id="PS50297">
    <property type="entry name" value="ANK_REP_REGION"/>
    <property type="match status" value="1"/>
</dbReference>
<protein>
    <recommendedName>
        <fullName evidence="13">CG-1 domain-containing protein</fullName>
    </recommendedName>
</protein>
<evidence type="ECO:0000256" key="11">
    <source>
        <dbReference type="ARBA" id="ARBA00023242"/>
    </source>
</evidence>
<dbReference type="GO" id="GO:0005516">
    <property type="term" value="F:calmodulin binding"/>
    <property type="evidence" value="ECO:0007669"/>
    <property type="project" value="UniProtKB-KW"/>
</dbReference>
<dbReference type="Pfam" id="PF01833">
    <property type="entry name" value="TIG"/>
    <property type="match status" value="1"/>
</dbReference>
<dbReference type="InterPro" id="IPR002909">
    <property type="entry name" value="IPT_dom"/>
</dbReference>
<keyword evidence="10" id="KW-0804">Transcription</keyword>
<dbReference type="InterPro" id="IPR002110">
    <property type="entry name" value="Ankyrin_rpt"/>
</dbReference>
<dbReference type="PROSITE" id="PS51437">
    <property type="entry name" value="CG_1"/>
    <property type="match status" value="1"/>
</dbReference>
<dbReference type="OMA" id="DSCEPNQ"/>
<keyword evidence="9" id="KW-0010">Activator</keyword>
<dbReference type="AlphaFoldDB" id="A0A0K9NQ99"/>
<dbReference type="EMBL" id="LFYR01001978">
    <property type="protein sequence ID" value="KMZ58120.1"/>
    <property type="molecule type" value="Genomic_DNA"/>
</dbReference>
<dbReference type="SMART" id="SM01076">
    <property type="entry name" value="CG-1"/>
    <property type="match status" value="1"/>
</dbReference>
<dbReference type="InterPro" id="IPR014756">
    <property type="entry name" value="Ig_E-set"/>
</dbReference>
<organism evidence="14 15">
    <name type="scientific">Zostera marina</name>
    <name type="common">Eelgrass</name>
    <dbReference type="NCBI Taxonomy" id="29655"/>
    <lineage>
        <taxon>Eukaryota</taxon>
        <taxon>Viridiplantae</taxon>
        <taxon>Streptophyta</taxon>
        <taxon>Embryophyta</taxon>
        <taxon>Tracheophyta</taxon>
        <taxon>Spermatophyta</taxon>
        <taxon>Magnoliopsida</taxon>
        <taxon>Liliopsida</taxon>
        <taxon>Zosteraceae</taxon>
        <taxon>Zostera</taxon>
    </lineage>
</organism>
<dbReference type="InterPro" id="IPR013783">
    <property type="entry name" value="Ig-like_fold"/>
</dbReference>
<dbReference type="InterPro" id="IPR005559">
    <property type="entry name" value="CG-1_dom"/>
</dbReference>
<dbReference type="SUPFAM" id="SSF52540">
    <property type="entry name" value="P-loop containing nucleoside triphosphate hydrolases"/>
    <property type="match status" value="1"/>
</dbReference>
<reference evidence="15" key="1">
    <citation type="journal article" date="2016" name="Nature">
        <title>The genome of the seagrass Zostera marina reveals angiosperm adaptation to the sea.</title>
        <authorList>
            <person name="Olsen J.L."/>
            <person name="Rouze P."/>
            <person name="Verhelst B."/>
            <person name="Lin Y.-C."/>
            <person name="Bayer T."/>
            <person name="Collen J."/>
            <person name="Dattolo E."/>
            <person name="De Paoli E."/>
            <person name="Dittami S."/>
            <person name="Maumus F."/>
            <person name="Michel G."/>
            <person name="Kersting A."/>
            <person name="Lauritano C."/>
            <person name="Lohaus R."/>
            <person name="Toepel M."/>
            <person name="Tonon T."/>
            <person name="Vanneste K."/>
            <person name="Amirebrahimi M."/>
            <person name="Brakel J."/>
            <person name="Bostroem C."/>
            <person name="Chovatia M."/>
            <person name="Grimwood J."/>
            <person name="Jenkins J.W."/>
            <person name="Jueterbock A."/>
            <person name="Mraz A."/>
            <person name="Stam W.T."/>
            <person name="Tice H."/>
            <person name="Bornberg-Bauer E."/>
            <person name="Green P.J."/>
            <person name="Pearson G.A."/>
            <person name="Procaccini G."/>
            <person name="Duarte C.M."/>
            <person name="Schmutz J."/>
            <person name="Reusch T.B.H."/>
            <person name="Van de Peer Y."/>
        </authorList>
    </citation>
    <scope>NUCLEOTIDE SEQUENCE [LARGE SCALE GENOMIC DNA]</scope>
    <source>
        <strain evidence="15">cv. Finnish</strain>
    </source>
</reference>